<reference evidence="1" key="1">
    <citation type="submission" date="2025-08" db="UniProtKB">
        <authorList>
            <consortium name="Ensembl"/>
        </authorList>
    </citation>
    <scope>IDENTIFICATION</scope>
</reference>
<organism evidence="1 2">
    <name type="scientific">Buteo japonicus</name>
    <dbReference type="NCBI Taxonomy" id="224669"/>
    <lineage>
        <taxon>Eukaryota</taxon>
        <taxon>Metazoa</taxon>
        <taxon>Chordata</taxon>
        <taxon>Craniata</taxon>
        <taxon>Vertebrata</taxon>
        <taxon>Euteleostomi</taxon>
        <taxon>Archelosauria</taxon>
        <taxon>Archosauria</taxon>
        <taxon>Dinosauria</taxon>
        <taxon>Saurischia</taxon>
        <taxon>Theropoda</taxon>
        <taxon>Coelurosauria</taxon>
        <taxon>Aves</taxon>
        <taxon>Neognathae</taxon>
        <taxon>Neoaves</taxon>
        <taxon>Telluraves</taxon>
        <taxon>Accipitrimorphae</taxon>
        <taxon>Accipitriformes</taxon>
        <taxon>Accipitridae</taxon>
        <taxon>Accipitrinae</taxon>
        <taxon>Buteo</taxon>
    </lineage>
</organism>
<dbReference type="Ensembl" id="ENSBJAT00000002754.1">
    <property type="protein sequence ID" value="ENSBJAP00000002681.1"/>
    <property type="gene ID" value="ENSBJAG00000001930.1"/>
</dbReference>
<dbReference type="PANTHER" id="PTHR46533:SF1">
    <property type="entry name" value="ZINC FINGER MYND DOMAIN-CONTAINING PROTEIN 12"/>
    <property type="match status" value="1"/>
</dbReference>
<dbReference type="PANTHER" id="PTHR46533">
    <property type="entry name" value="ZINC FINGER MYND DOMAIN-CONTAINING PROTEIN 12"/>
    <property type="match status" value="1"/>
</dbReference>
<accession>A0A8B9ZC55</accession>
<reference evidence="1" key="2">
    <citation type="submission" date="2025-09" db="UniProtKB">
        <authorList>
            <consortium name="Ensembl"/>
        </authorList>
    </citation>
    <scope>IDENTIFICATION</scope>
</reference>
<protein>
    <submittedName>
        <fullName evidence="1">Uncharacterized protein</fullName>
    </submittedName>
</protein>
<sequence length="79" mass="9306">MSKQTKILFFLYFVSNVDHQKADWVSIHERICPLLIPIRTPLPCLLTEKERKHGMEQLVKRQVCTRKTNTTSKCCQQDC</sequence>
<evidence type="ECO:0000313" key="1">
    <source>
        <dbReference type="Ensembl" id="ENSBJAP00000002681.1"/>
    </source>
</evidence>
<proteinExistence type="predicted"/>
<keyword evidence="2" id="KW-1185">Reference proteome</keyword>
<evidence type="ECO:0000313" key="2">
    <source>
        <dbReference type="Proteomes" id="UP000694555"/>
    </source>
</evidence>
<name>A0A8B9ZC55_9AVES</name>
<dbReference type="InterPro" id="IPR053248">
    <property type="entry name" value="Zinc_finger_MYND_domain"/>
</dbReference>
<dbReference type="AlphaFoldDB" id="A0A8B9ZC55"/>
<dbReference type="Proteomes" id="UP000694555">
    <property type="component" value="Unplaced"/>
</dbReference>